<name>A0ABN2NA48_9PSEU</name>
<dbReference type="InterPro" id="IPR000073">
    <property type="entry name" value="AB_hydrolase_1"/>
</dbReference>
<feature type="domain" description="AB hydrolase-1" evidence="3">
    <location>
        <begin position="63"/>
        <end position="195"/>
    </location>
</feature>
<gene>
    <name evidence="4" type="ORF">GCM10009836_42480</name>
</gene>
<keyword evidence="2" id="KW-0732">Signal</keyword>
<dbReference type="SUPFAM" id="SSF53474">
    <property type="entry name" value="alpha/beta-Hydrolases"/>
    <property type="match status" value="1"/>
</dbReference>
<dbReference type="Gene3D" id="3.40.50.1820">
    <property type="entry name" value="alpha/beta hydrolase"/>
    <property type="match status" value="1"/>
</dbReference>
<evidence type="ECO:0000313" key="4">
    <source>
        <dbReference type="EMBL" id="GAA1857814.1"/>
    </source>
</evidence>
<dbReference type="InterPro" id="IPR029058">
    <property type="entry name" value="AB_hydrolase_fold"/>
</dbReference>
<reference evidence="4 5" key="1">
    <citation type="journal article" date="2019" name="Int. J. Syst. Evol. Microbiol.">
        <title>The Global Catalogue of Microorganisms (GCM) 10K type strain sequencing project: providing services to taxonomists for standard genome sequencing and annotation.</title>
        <authorList>
            <consortium name="The Broad Institute Genomics Platform"/>
            <consortium name="The Broad Institute Genome Sequencing Center for Infectious Disease"/>
            <person name="Wu L."/>
            <person name="Ma J."/>
        </authorList>
    </citation>
    <scope>NUCLEOTIDE SEQUENCE [LARGE SCALE GENOMIC DNA]</scope>
    <source>
        <strain evidence="4 5">JCM 16009</strain>
    </source>
</reference>
<dbReference type="GO" id="GO:0016787">
    <property type="term" value="F:hydrolase activity"/>
    <property type="evidence" value="ECO:0007669"/>
    <property type="project" value="UniProtKB-KW"/>
</dbReference>
<comment type="caution">
    <text evidence="4">The sequence shown here is derived from an EMBL/GenBank/DDBJ whole genome shotgun (WGS) entry which is preliminary data.</text>
</comment>
<evidence type="ECO:0000259" key="3">
    <source>
        <dbReference type="Pfam" id="PF00561"/>
    </source>
</evidence>
<feature type="chain" id="PRO_5045784348" evidence="2">
    <location>
        <begin position="30"/>
        <end position="327"/>
    </location>
</feature>
<keyword evidence="4" id="KW-0378">Hydrolase</keyword>
<dbReference type="PROSITE" id="PS51257">
    <property type="entry name" value="PROKAR_LIPOPROTEIN"/>
    <property type="match status" value="1"/>
</dbReference>
<dbReference type="EMBL" id="BAAAQK010000015">
    <property type="protein sequence ID" value="GAA1857814.1"/>
    <property type="molecule type" value="Genomic_DNA"/>
</dbReference>
<evidence type="ECO:0000313" key="5">
    <source>
        <dbReference type="Proteomes" id="UP001500449"/>
    </source>
</evidence>
<dbReference type="Pfam" id="PF00561">
    <property type="entry name" value="Abhydrolase_1"/>
    <property type="match status" value="1"/>
</dbReference>
<evidence type="ECO:0000256" key="1">
    <source>
        <dbReference type="SAM" id="MobiDB-lite"/>
    </source>
</evidence>
<accession>A0ABN2NA48</accession>
<dbReference type="RefSeq" id="WP_344419724.1">
    <property type="nucleotide sequence ID" value="NZ_BAAAQK010000015.1"/>
</dbReference>
<feature type="region of interest" description="Disordered" evidence="1">
    <location>
        <begin position="110"/>
        <end position="129"/>
    </location>
</feature>
<dbReference type="Proteomes" id="UP001500449">
    <property type="component" value="Unassembled WGS sequence"/>
</dbReference>
<organism evidence="4 5">
    <name type="scientific">Pseudonocardia ailaonensis</name>
    <dbReference type="NCBI Taxonomy" id="367279"/>
    <lineage>
        <taxon>Bacteria</taxon>
        <taxon>Bacillati</taxon>
        <taxon>Actinomycetota</taxon>
        <taxon>Actinomycetes</taxon>
        <taxon>Pseudonocardiales</taxon>
        <taxon>Pseudonocardiaceae</taxon>
        <taxon>Pseudonocardia</taxon>
    </lineage>
</organism>
<protein>
    <submittedName>
        <fullName evidence="4">Alpha/beta hydrolase</fullName>
    </submittedName>
</protein>
<feature type="compositionally biased region" description="Polar residues" evidence="1">
    <location>
        <begin position="114"/>
        <end position="124"/>
    </location>
</feature>
<feature type="signal peptide" evidence="2">
    <location>
        <begin position="1"/>
        <end position="29"/>
    </location>
</feature>
<keyword evidence="5" id="KW-1185">Reference proteome</keyword>
<sequence length="327" mass="34541">MTPTRPARRLPVALLGAVLGLAVVGTACSTPTASSATIAENVDIGGGRTVYVECHGEARNGAPTVLLMSGSGTASDLWHAPEQEGPNVYDTIGAQTRTCTLDRPGVQYLDGAPSRSTPVAQPTGPQDGARDWDSVIDALGMEGPYVIAAHSFAGNIARVFAAEHPDEVKGIVFVDVLSPELRASMTPAEWAVWVPANNRTPEQLAAYPDLERQDFDVSLDEVVATEAKVPPSPKPVVVLQASVKFDQLVPQYLDEGFLPAWVPRDFGQVIDRTNATAQTKLASEYPGSKHITDTNAGHNIMIDSGPIVIKAIEDVLAAVEAGRTTAS</sequence>
<proteinExistence type="predicted"/>
<evidence type="ECO:0000256" key="2">
    <source>
        <dbReference type="SAM" id="SignalP"/>
    </source>
</evidence>